<evidence type="ECO:0000313" key="2">
    <source>
        <dbReference type="EMBL" id="ETR72120.1"/>
    </source>
</evidence>
<proteinExistence type="predicted"/>
<protein>
    <recommendedName>
        <fullName evidence="1">Endonuclease GajA/Old nuclease/RecF-like AAA domain-containing protein</fullName>
    </recommendedName>
</protein>
<sequence length="131" mass="15307">MINSFKIKNFKQFNDLFLKHLNLITLIGGKNNTGKTTVLEAFFMFYDSINPEATLRHLSSRGIASIPLNAEFLWSPIFNSYDMDKTIEMEISENDVKEKIQARHTKVLKNLFFLFQQPKAMFRLLKQTNNL</sequence>
<gene>
    <name evidence="2" type="ORF">OMM_07704</name>
</gene>
<name>A0A1V1PBE2_9BACT</name>
<reference evidence="3" key="1">
    <citation type="submission" date="2012-11" db="EMBL/GenBank/DDBJ databases">
        <authorList>
            <person name="Lucero-Rivera Y.E."/>
            <person name="Tovar-Ramirez D."/>
        </authorList>
    </citation>
    <scope>NUCLEOTIDE SEQUENCE [LARGE SCALE GENOMIC DNA]</scope>
    <source>
        <strain evidence="3">Araruama</strain>
    </source>
</reference>
<comment type="caution">
    <text evidence="2">The sequence shown here is derived from an EMBL/GenBank/DDBJ whole genome shotgun (WGS) entry which is preliminary data.</text>
</comment>
<dbReference type="Gene3D" id="3.40.50.300">
    <property type="entry name" value="P-loop containing nucleotide triphosphate hydrolases"/>
    <property type="match status" value="1"/>
</dbReference>
<evidence type="ECO:0000313" key="3">
    <source>
        <dbReference type="Proteomes" id="UP000189670"/>
    </source>
</evidence>
<dbReference type="Proteomes" id="UP000189670">
    <property type="component" value="Unassembled WGS sequence"/>
</dbReference>
<evidence type="ECO:0000259" key="1">
    <source>
        <dbReference type="Pfam" id="PF13175"/>
    </source>
</evidence>
<feature type="domain" description="Endonuclease GajA/Old nuclease/RecF-like AAA" evidence="1">
    <location>
        <begin position="1"/>
        <end position="98"/>
    </location>
</feature>
<accession>A0A1V1PBE2</accession>
<dbReference type="AlphaFoldDB" id="A0A1V1PBE2"/>
<dbReference type="InterPro" id="IPR041685">
    <property type="entry name" value="AAA_GajA/Old/RecF-like"/>
</dbReference>
<organism evidence="2 3">
    <name type="scientific">Candidatus Magnetoglobus multicellularis str. Araruama</name>
    <dbReference type="NCBI Taxonomy" id="890399"/>
    <lineage>
        <taxon>Bacteria</taxon>
        <taxon>Pseudomonadati</taxon>
        <taxon>Thermodesulfobacteriota</taxon>
        <taxon>Desulfobacteria</taxon>
        <taxon>Desulfobacterales</taxon>
        <taxon>Desulfobacteraceae</taxon>
        <taxon>Candidatus Magnetoglobus</taxon>
    </lineage>
</organism>
<dbReference type="Pfam" id="PF13175">
    <property type="entry name" value="AAA_15"/>
    <property type="match status" value="1"/>
</dbReference>
<dbReference type="SUPFAM" id="SSF52540">
    <property type="entry name" value="P-loop containing nucleoside triphosphate hydrolases"/>
    <property type="match status" value="1"/>
</dbReference>
<dbReference type="EMBL" id="ATBP01000181">
    <property type="protein sequence ID" value="ETR72120.1"/>
    <property type="molecule type" value="Genomic_DNA"/>
</dbReference>
<dbReference type="InterPro" id="IPR027417">
    <property type="entry name" value="P-loop_NTPase"/>
</dbReference>